<feature type="region of interest" description="Disordered" evidence="1">
    <location>
        <begin position="1"/>
        <end position="42"/>
    </location>
</feature>
<evidence type="ECO:0000256" key="1">
    <source>
        <dbReference type="SAM" id="MobiDB-lite"/>
    </source>
</evidence>
<organism evidence="2">
    <name type="scientific">Arundo donax</name>
    <name type="common">Giant reed</name>
    <name type="synonym">Donax arundinaceus</name>
    <dbReference type="NCBI Taxonomy" id="35708"/>
    <lineage>
        <taxon>Eukaryota</taxon>
        <taxon>Viridiplantae</taxon>
        <taxon>Streptophyta</taxon>
        <taxon>Embryophyta</taxon>
        <taxon>Tracheophyta</taxon>
        <taxon>Spermatophyta</taxon>
        <taxon>Magnoliopsida</taxon>
        <taxon>Liliopsida</taxon>
        <taxon>Poales</taxon>
        <taxon>Poaceae</taxon>
        <taxon>PACMAD clade</taxon>
        <taxon>Arundinoideae</taxon>
        <taxon>Arundineae</taxon>
        <taxon>Arundo</taxon>
    </lineage>
</organism>
<protein>
    <submittedName>
        <fullName evidence="2">Aos</fullName>
    </submittedName>
</protein>
<proteinExistence type="predicted"/>
<reference evidence="2" key="1">
    <citation type="submission" date="2014-09" db="EMBL/GenBank/DDBJ databases">
        <authorList>
            <person name="Magalhaes I.L.F."/>
            <person name="Oliveira U."/>
            <person name="Santos F.R."/>
            <person name="Vidigal T.H.D.A."/>
            <person name="Brescovit A.D."/>
            <person name="Santos A.J."/>
        </authorList>
    </citation>
    <scope>NUCLEOTIDE SEQUENCE</scope>
    <source>
        <tissue evidence="2">Shoot tissue taken approximately 20 cm above the soil surface</tissue>
    </source>
</reference>
<dbReference type="AlphaFoldDB" id="A0A0A9A4B5"/>
<reference evidence="2" key="2">
    <citation type="journal article" date="2015" name="Data Brief">
        <title>Shoot transcriptome of the giant reed, Arundo donax.</title>
        <authorList>
            <person name="Barrero R.A."/>
            <person name="Guerrero F.D."/>
            <person name="Moolhuijzen P."/>
            <person name="Goolsby J.A."/>
            <person name="Tidwell J."/>
            <person name="Bellgard S.E."/>
            <person name="Bellgard M.I."/>
        </authorList>
    </citation>
    <scope>NUCLEOTIDE SEQUENCE</scope>
    <source>
        <tissue evidence="2">Shoot tissue taken approximately 20 cm above the soil surface</tissue>
    </source>
</reference>
<feature type="compositionally biased region" description="Low complexity" evidence="1">
    <location>
        <begin position="10"/>
        <end position="42"/>
    </location>
</feature>
<dbReference type="EMBL" id="GBRH01254045">
    <property type="protein sequence ID" value="JAD43850.1"/>
    <property type="molecule type" value="Transcribed_RNA"/>
</dbReference>
<accession>A0A0A9A4B5</accession>
<name>A0A0A9A4B5_ARUDO</name>
<evidence type="ECO:0000313" key="2">
    <source>
        <dbReference type="EMBL" id="JAD43850.1"/>
    </source>
</evidence>
<sequence length="82" mass="8436">MPSSRPFAPTSPCSSPPSSRSSRTATSPNSTSSTTSPHLTSSATSILACDLQRRSSAPSARPRWACGYCGSSTPSSRSVAFP</sequence>